<comment type="caution">
    <text evidence="5">The sequence shown here is derived from an EMBL/GenBank/DDBJ whole genome shotgun (WGS) entry which is preliminary data.</text>
</comment>
<evidence type="ECO:0000256" key="2">
    <source>
        <dbReference type="ARBA" id="ARBA00009072"/>
    </source>
</evidence>
<comment type="similarity">
    <text evidence="2">Belongs to the ESS2 family.</text>
</comment>
<feature type="region of interest" description="Disordered" evidence="4">
    <location>
        <begin position="445"/>
        <end position="467"/>
    </location>
</feature>
<dbReference type="GO" id="GO:0071013">
    <property type="term" value="C:catalytic step 2 spliceosome"/>
    <property type="evidence" value="ECO:0007669"/>
    <property type="project" value="TreeGrafter"/>
</dbReference>
<dbReference type="AlphaFoldDB" id="A0AAD5TDP7"/>
<proteinExistence type="inferred from homology"/>
<dbReference type="Pfam" id="PF09751">
    <property type="entry name" value="Es2"/>
    <property type="match status" value="1"/>
</dbReference>
<reference evidence="5" key="1">
    <citation type="submission" date="2020-05" db="EMBL/GenBank/DDBJ databases">
        <title>Phylogenomic resolution of chytrid fungi.</title>
        <authorList>
            <person name="Stajich J.E."/>
            <person name="Amses K."/>
            <person name="Simmons R."/>
            <person name="Seto K."/>
            <person name="Myers J."/>
            <person name="Bonds A."/>
            <person name="Quandt C.A."/>
            <person name="Barry K."/>
            <person name="Liu P."/>
            <person name="Grigoriev I."/>
            <person name="Longcore J.E."/>
            <person name="James T.Y."/>
        </authorList>
    </citation>
    <scope>NUCLEOTIDE SEQUENCE</scope>
    <source>
        <strain evidence="5">JEL0379</strain>
    </source>
</reference>
<evidence type="ECO:0000256" key="4">
    <source>
        <dbReference type="SAM" id="MobiDB-lite"/>
    </source>
</evidence>
<feature type="region of interest" description="Disordered" evidence="4">
    <location>
        <begin position="365"/>
        <end position="404"/>
    </location>
</feature>
<organism evidence="5 6">
    <name type="scientific">Geranomyces variabilis</name>
    <dbReference type="NCBI Taxonomy" id="109894"/>
    <lineage>
        <taxon>Eukaryota</taxon>
        <taxon>Fungi</taxon>
        <taxon>Fungi incertae sedis</taxon>
        <taxon>Chytridiomycota</taxon>
        <taxon>Chytridiomycota incertae sedis</taxon>
        <taxon>Chytridiomycetes</taxon>
        <taxon>Spizellomycetales</taxon>
        <taxon>Powellomycetaceae</taxon>
        <taxon>Geranomyces</taxon>
    </lineage>
</organism>
<accession>A0AAD5TDP7</accession>
<evidence type="ECO:0000256" key="1">
    <source>
        <dbReference type="ARBA" id="ARBA00004123"/>
    </source>
</evidence>
<keyword evidence="6" id="KW-1185">Reference proteome</keyword>
<keyword evidence="3" id="KW-0539">Nucleus</keyword>
<dbReference type="InterPro" id="IPR019148">
    <property type="entry name" value="Nuclear_protein_DGCR14_ESS-2"/>
</dbReference>
<dbReference type="EMBL" id="JADGJQ010000080">
    <property type="protein sequence ID" value="KAJ3172291.1"/>
    <property type="molecule type" value="Genomic_DNA"/>
</dbReference>
<protein>
    <submittedName>
        <fullName evidence="5">DiGeorge syndrome critical region protein 14</fullName>
    </submittedName>
</protein>
<feature type="region of interest" description="Disordered" evidence="4">
    <location>
        <begin position="114"/>
        <end position="143"/>
    </location>
</feature>
<name>A0AAD5TDP7_9FUNG</name>
<evidence type="ECO:0000313" key="6">
    <source>
        <dbReference type="Proteomes" id="UP001212152"/>
    </source>
</evidence>
<evidence type="ECO:0000313" key="5">
    <source>
        <dbReference type="EMBL" id="KAJ3172291.1"/>
    </source>
</evidence>
<dbReference type="PANTHER" id="PTHR12940:SF0">
    <property type="entry name" value="SPLICING FACTOR ESS-2 HOMOLOG"/>
    <property type="match status" value="1"/>
</dbReference>
<evidence type="ECO:0000256" key="3">
    <source>
        <dbReference type="ARBA" id="ARBA00023242"/>
    </source>
</evidence>
<dbReference type="Proteomes" id="UP001212152">
    <property type="component" value="Unassembled WGS sequence"/>
</dbReference>
<dbReference type="PANTHER" id="PTHR12940">
    <property type="entry name" value="ES-2 PROTEIN - RELATED"/>
    <property type="match status" value="1"/>
</dbReference>
<comment type="subcellular location">
    <subcellularLocation>
        <location evidence="1">Nucleus</location>
    </subcellularLocation>
</comment>
<gene>
    <name evidence="5" type="primary">DGCR14</name>
    <name evidence="5" type="ORF">HDU87_008152</name>
</gene>
<sequence>MQQEQQLSPSTDVSSPSTAVSAVAGHAVVSAASRRPPKVLEEDTYVSALSTIIERDYFPNLTKMKVQNEYLNAVQCGEYSKARAIGAEIRRMGTGEGGGPAAGDVTPAGFDFATPRSTSSVASATTSRSVPLRSGPVAGEDAAAPPDEALSLDAFQTEYTSEDNASFSTILDKVNAERRAKYAWVFDKEKGQLALAAGSSPALALEHVDKGVAGWKYKAKNSLMYYPDGVPLTHAEQAASRGPPKGISHSATRFAPTSSTTSLLRAAQHAATRAHTNEVWSEMAKATPGLFGPPTPEGVNGFSYVPSTPLLDPEVDVDPTELMTWGSIEGTPLLVDSGGGGSAANYGKGFSIPDTPRREALSNKLSGKATKNLRNNQRTPANPFAWSPRSPAKPQSPGGRVTDARSPYMRSEALSPAAKHLLNQRSQTSSSLLAPFRGGDPQLRASYSMTPKRSASRLRTSTPGSSAMFTPDARIGTRAAPDTPLVAVKKEEAETDGVADWEGTSSASITDNLLQF</sequence>